<dbReference type="PANTHER" id="PTHR15496:SF2">
    <property type="entry name" value="GENERAL TRANSCRIPTION FACTOR 3C POLYPEPTIDE 4"/>
    <property type="match status" value="1"/>
</dbReference>
<protein>
    <recommendedName>
        <fullName evidence="5">Transcription factor IIIC putative zinc-finger domain-containing protein</fullName>
    </recommendedName>
</protein>
<name>A0A164VZD1_9AGAM</name>
<gene>
    <name evidence="3" type="ORF">SISNIDRAFT_549155</name>
</gene>
<proteinExistence type="predicted"/>
<dbReference type="InterPro" id="IPR044230">
    <property type="entry name" value="GTF3C4"/>
</dbReference>
<dbReference type="SUPFAM" id="SSF50978">
    <property type="entry name" value="WD40 repeat-like"/>
    <property type="match status" value="1"/>
</dbReference>
<evidence type="ECO:0000259" key="1">
    <source>
        <dbReference type="Pfam" id="PF12657"/>
    </source>
</evidence>
<dbReference type="InterPro" id="IPR024761">
    <property type="entry name" value="TFIIIC_delta_N"/>
</dbReference>
<feature type="domain" description="Transcription factor IIIC putative zinc-finger" evidence="2">
    <location>
        <begin position="713"/>
        <end position="803"/>
    </location>
</feature>
<accession>A0A164VZD1</accession>
<dbReference type="GO" id="GO:0006384">
    <property type="term" value="P:transcription initiation at RNA polymerase III promoter"/>
    <property type="evidence" value="ECO:0007669"/>
    <property type="project" value="InterPro"/>
</dbReference>
<dbReference type="Proteomes" id="UP000076722">
    <property type="component" value="Unassembled WGS sequence"/>
</dbReference>
<dbReference type="EMBL" id="KV419404">
    <property type="protein sequence ID" value="KZS94610.1"/>
    <property type="molecule type" value="Genomic_DNA"/>
</dbReference>
<evidence type="ECO:0000313" key="4">
    <source>
        <dbReference type="Proteomes" id="UP000076722"/>
    </source>
</evidence>
<dbReference type="Pfam" id="PF12657">
    <property type="entry name" value="TFIIIC_delta"/>
    <property type="match status" value="1"/>
</dbReference>
<sequence length="807" mass="90166">MAKGGDGDQNIPIISLLNFLAPSIPPSSKPLRWSDDGQALVLTRDVLHILTPTPGVMFDLSSAVGPPKKIVSCLSDRPISWFRTSIEVDKAPQHNWATETSHQGAFSAGLHALSWRAFCCSPTWLDADGGYVICMLNSNSEVSLWAPLRNFLKGEWVKCQDVTALIKEQEIPYSILSALDKDGDRRKGIRVMNAQTTCLDWSSQPMYETPAYPVVDSSLLALGNRLGCVHLLRYALDRTVEWTRSLQISSEWISHLAWSPWRQIDPTSYGQMRTGDAFLAYADSSGKVGLVHVKQQLHTESSAPSSFVTNTHILDLDSHVCSADRRRVAFLTWVQVSEDIAVLVYTKVKYVYVFLPGSQDSSHSLEWSDLRSIKLEALLSYPSTSALPPVIGISYIVEDDVLLVSLFDGTIHTIWNLRSNPVLHSTAGNRPDAMDVDSDPHLNALSSSTLSARFREVFHTLESTSAETLTECGLAGLMGYDSFGTLMWLQEPYDPKPMTYKMTSQRLTSLVVSTLPPVTVDKTDIAIIMHRTFQIFPSMLTRSPIECLRSLLTRLSPSNILDSWDTIISLLSQTALEAPPDRMLPLDVAVDARSVFRLSLRRALFSDQYLYRLRMWCIFSTYCRTVFKGNEHKDLEPLLDSILTRMRQRTLDIILDHIIGIVPLLQATDLAFVRRILKTCEAPGLAPEIKRTANDLGKTLNSITAAPLSAFHEDVCPACASSVETPFFDSAVCAQGHTWKRCIVTSYLLATTQVRTCISCCRKAYLPPRLQRNSSLKENLEGCWIMTEMLEAIQRCLYCGSRFVQIL</sequence>
<keyword evidence="4" id="KW-1185">Reference proteome</keyword>
<dbReference type="Pfam" id="PF12660">
    <property type="entry name" value="zf-TFIIIC"/>
    <property type="match status" value="1"/>
</dbReference>
<dbReference type="OrthoDB" id="421374at2759"/>
<dbReference type="InterPro" id="IPR024764">
    <property type="entry name" value="TFIIIC_Znf"/>
</dbReference>
<dbReference type="GO" id="GO:0004402">
    <property type="term" value="F:histone acetyltransferase activity"/>
    <property type="evidence" value="ECO:0007669"/>
    <property type="project" value="InterPro"/>
</dbReference>
<reference evidence="3 4" key="1">
    <citation type="journal article" date="2016" name="Mol. Biol. Evol.">
        <title>Comparative Genomics of Early-Diverging Mushroom-Forming Fungi Provides Insights into the Origins of Lignocellulose Decay Capabilities.</title>
        <authorList>
            <person name="Nagy L.G."/>
            <person name="Riley R."/>
            <person name="Tritt A."/>
            <person name="Adam C."/>
            <person name="Daum C."/>
            <person name="Floudas D."/>
            <person name="Sun H."/>
            <person name="Yadav J.S."/>
            <person name="Pangilinan J."/>
            <person name="Larsson K.H."/>
            <person name="Matsuura K."/>
            <person name="Barry K."/>
            <person name="Labutti K."/>
            <person name="Kuo R."/>
            <person name="Ohm R.A."/>
            <person name="Bhattacharya S.S."/>
            <person name="Shirouzu T."/>
            <person name="Yoshinaga Y."/>
            <person name="Martin F.M."/>
            <person name="Grigoriev I.V."/>
            <person name="Hibbett D.S."/>
        </authorList>
    </citation>
    <scope>NUCLEOTIDE SEQUENCE [LARGE SCALE GENOMIC DNA]</scope>
    <source>
        <strain evidence="3 4">HHB9708</strain>
    </source>
</reference>
<feature type="domain" description="Transcription factor IIIC 90kDa subunit N-terminal" evidence="1">
    <location>
        <begin position="33"/>
        <end position="401"/>
    </location>
</feature>
<dbReference type="STRING" id="1314777.A0A164VZD1"/>
<evidence type="ECO:0000313" key="3">
    <source>
        <dbReference type="EMBL" id="KZS94610.1"/>
    </source>
</evidence>
<dbReference type="PANTHER" id="PTHR15496">
    <property type="entry name" value="GENERAL TRANSCRIPTION FACTOR 3C POLYPEPTIDE 4 FAMILY"/>
    <property type="match status" value="1"/>
</dbReference>
<dbReference type="GO" id="GO:0000127">
    <property type="term" value="C:transcription factor TFIIIC complex"/>
    <property type="evidence" value="ECO:0007669"/>
    <property type="project" value="InterPro"/>
</dbReference>
<evidence type="ECO:0008006" key="5">
    <source>
        <dbReference type="Google" id="ProtNLM"/>
    </source>
</evidence>
<dbReference type="AlphaFoldDB" id="A0A164VZD1"/>
<dbReference type="InterPro" id="IPR036322">
    <property type="entry name" value="WD40_repeat_dom_sf"/>
</dbReference>
<evidence type="ECO:0000259" key="2">
    <source>
        <dbReference type="Pfam" id="PF12660"/>
    </source>
</evidence>
<organism evidence="3 4">
    <name type="scientific">Sistotremastrum niveocremeum HHB9708</name>
    <dbReference type="NCBI Taxonomy" id="1314777"/>
    <lineage>
        <taxon>Eukaryota</taxon>
        <taxon>Fungi</taxon>
        <taxon>Dikarya</taxon>
        <taxon>Basidiomycota</taxon>
        <taxon>Agaricomycotina</taxon>
        <taxon>Agaricomycetes</taxon>
        <taxon>Sistotremastrales</taxon>
        <taxon>Sistotremastraceae</taxon>
        <taxon>Sertulicium</taxon>
        <taxon>Sertulicium niveocremeum</taxon>
    </lineage>
</organism>